<accession>W3A6R0</accession>
<evidence type="ECO:0000313" key="2">
    <source>
        <dbReference type="Proteomes" id="UP000018948"/>
    </source>
</evidence>
<protein>
    <submittedName>
        <fullName evidence="1">Uncharacterized protein</fullName>
    </submittedName>
</protein>
<comment type="caution">
    <text evidence="1">The sequence shown here is derived from an EMBL/GenBank/DDBJ whole genome shotgun (WGS) entry which is preliminary data.</text>
</comment>
<dbReference type="AlphaFoldDB" id="W3A6R0"/>
<name>W3A6R0_PHYNI</name>
<dbReference type="EMBL" id="ANIY01000035">
    <property type="protein sequence ID" value="ETP55292.1"/>
    <property type="molecule type" value="Genomic_DNA"/>
</dbReference>
<organism evidence="1 2">
    <name type="scientific">Phytophthora nicotianae P10297</name>
    <dbReference type="NCBI Taxonomy" id="1317064"/>
    <lineage>
        <taxon>Eukaryota</taxon>
        <taxon>Sar</taxon>
        <taxon>Stramenopiles</taxon>
        <taxon>Oomycota</taxon>
        <taxon>Peronosporomycetes</taxon>
        <taxon>Peronosporales</taxon>
        <taxon>Peronosporaceae</taxon>
        <taxon>Phytophthora</taxon>
    </lineage>
</organism>
<sequence length="153" mass="16798">MDLSFCQRSSQRRPLSSDYPSADAALLRAPLDVDPTPAFCRDAAGLRCQVASSWQKNSQLVHTFYSTKSASERSRAASGKASMVIMPLHWRIGKTSEHSASRSDWHIIVADIPEFPPASLDLRQILVALCQKIASRFFGADQSVTELFGSRAG</sequence>
<evidence type="ECO:0000313" key="1">
    <source>
        <dbReference type="EMBL" id="ETP55292.1"/>
    </source>
</evidence>
<dbReference type="OrthoDB" id="10550969at2759"/>
<reference evidence="1 2" key="1">
    <citation type="submission" date="2013-11" db="EMBL/GenBank/DDBJ databases">
        <title>The Genome Sequence of Phytophthora parasitica P10297.</title>
        <authorList>
            <consortium name="The Broad Institute Genomics Platform"/>
            <person name="Russ C."/>
            <person name="Tyler B."/>
            <person name="Panabieres F."/>
            <person name="Shan W."/>
            <person name="Tripathy S."/>
            <person name="Grunwald N."/>
            <person name="Machado M."/>
            <person name="Johnson C.S."/>
            <person name="Walker B."/>
            <person name="Young S.K."/>
            <person name="Zeng Q."/>
            <person name="Gargeya S."/>
            <person name="Fitzgerald M."/>
            <person name="Haas B."/>
            <person name="Abouelleil A."/>
            <person name="Allen A.W."/>
            <person name="Alvarado L."/>
            <person name="Arachchi H.M."/>
            <person name="Berlin A.M."/>
            <person name="Chapman S.B."/>
            <person name="Gainer-Dewar J."/>
            <person name="Goldberg J."/>
            <person name="Griggs A."/>
            <person name="Gujja S."/>
            <person name="Hansen M."/>
            <person name="Howarth C."/>
            <person name="Imamovic A."/>
            <person name="Ireland A."/>
            <person name="Larimer J."/>
            <person name="McCowan C."/>
            <person name="Murphy C."/>
            <person name="Pearson M."/>
            <person name="Poon T.W."/>
            <person name="Priest M."/>
            <person name="Roberts A."/>
            <person name="Saif S."/>
            <person name="Shea T."/>
            <person name="Sisk P."/>
            <person name="Sykes S."/>
            <person name="Wortman J."/>
            <person name="Nusbaum C."/>
            <person name="Birren B."/>
        </authorList>
    </citation>
    <scope>NUCLEOTIDE SEQUENCE [LARGE SCALE GENOMIC DNA]</scope>
    <source>
        <strain evidence="1 2">P10297</strain>
    </source>
</reference>
<dbReference type="Proteomes" id="UP000018948">
    <property type="component" value="Unassembled WGS sequence"/>
</dbReference>
<proteinExistence type="predicted"/>
<gene>
    <name evidence="1" type="ORF">F442_00145</name>
</gene>